<evidence type="ECO:0000256" key="5">
    <source>
        <dbReference type="SAM" id="Phobius"/>
    </source>
</evidence>
<dbReference type="GO" id="GO:0016020">
    <property type="term" value="C:membrane"/>
    <property type="evidence" value="ECO:0007669"/>
    <property type="project" value="UniProtKB-SubCell"/>
</dbReference>
<dbReference type="InterPro" id="IPR004752">
    <property type="entry name" value="AmpG_permease/AT-1"/>
</dbReference>
<feature type="transmembrane region" description="Helical" evidence="5">
    <location>
        <begin position="176"/>
        <end position="196"/>
    </location>
</feature>
<dbReference type="SUPFAM" id="SSF103473">
    <property type="entry name" value="MFS general substrate transporter"/>
    <property type="match status" value="1"/>
</dbReference>
<feature type="transmembrane region" description="Helical" evidence="5">
    <location>
        <begin position="357"/>
        <end position="385"/>
    </location>
</feature>
<gene>
    <name evidence="6" type="ORF">MEUPH1_LOCUS7697</name>
</gene>
<comment type="subcellular location">
    <subcellularLocation>
        <location evidence="1">Membrane</location>
        <topology evidence="1">Multi-pass membrane protein</topology>
    </subcellularLocation>
</comment>
<feature type="transmembrane region" description="Helical" evidence="5">
    <location>
        <begin position="106"/>
        <end position="123"/>
    </location>
</feature>
<feature type="transmembrane region" description="Helical" evidence="5">
    <location>
        <begin position="290"/>
        <end position="309"/>
    </location>
</feature>
<dbReference type="GO" id="GO:0008521">
    <property type="term" value="F:acetyl-CoA transmembrane transporter activity"/>
    <property type="evidence" value="ECO:0007669"/>
    <property type="project" value="InterPro"/>
</dbReference>
<accession>A0AAV0W6E2</accession>
<comment type="caution">
    <text evidence="6">The sequence shown here is derived from an EMBL/GenBank/DDBJ whole genome shotgun (WGS) entry which is preliminary data.</text>
</comment>
<evidence type="ECO:0000313" key="7">
    <source>
        <dbReference type="Proteomes" id="UP001160148"/>
    </source>
</evidence>
<feature type="transmembrane region" description="Helical" evidence="5">
    <location>
        <begin position="397"/>
        <end position="420"/>
    </location>
</feature>
<dbReference type="Proteomes" id="UP001160148">
    <property type="component" value="Unassembled WGS sequence"/>
</dbReference>
<keyword evidence="4 5" id="KW-0472">Membrane</keyword>
<evidence type="ECO:0000313" key="6">
    <source>
        <dbReference type="EMBL" id="CAI6351343.1"/>
    </source>
</evidence>
<feature type="transmembrane region" description="Helical" evidence="5">
    <location>
        <begin position="321"/>
        <end position="342"/>
    </location>
</feature>
<keyword evidence="7" id="KW-1185">Reference proteome</keyword>
<dbReference type="EMBL" id="CARXXK010000001">
    <property type="protein sequence ID" value="CAI6351343.1"/>
    <property type="molecule type" value="Genomic_DNA"/>
</dbReference>
<feature type="transmembrane region" description="Helical" evidence="5">
    <location>
        <begin position="143"/>
        <end position="164"/>
    </location>
</feature>
<keyword evidence="3 5" id="KW-1133">Transmembrane helix</keyword>
<dbReference type="PANTHER" id="PTHR12778">
    <property type="entry name" value="SOLUTE CARRIER FAMILY 33 ACETYL-COA TRANSPORTER -RELATED"/>
    <property type="match status" value="1"/>
</dbReference>
<dbReference type="Pfam" id="PF13000">
    <property type="entry name" value="Acatn"/>
    <property type="match status" value="2"/>
</dbReference>
<evidence type="ECO:0000256" key="1">
    <source>
        <dbReference type="ARBA" id="ARBA00004141"/>
    </source>
</evidence>
<dbReference type="InterPro" id="IPR024371">
    <property type="entry name" value="AcetylCoA_trans_1-like"/>
</dbReference>
<organism evidence="6 7">
    <name type="scientific">Macrosiphum euphorbiae</name>
    <name type="common">potato aphid</name>
    <dbReference type="NCBI Taxonomy" id="13131"/>
    <lineage>
        <taxon>Eukaryota</taxon>
        <taxon>Metazoa</taxon>
        <taxon>Ecdysozoa</taxon>
        <taxon>Arthropoda</taxon>
        <taxon>Hexapoda</taxon>
        <taxon>Insecta</taxon>
        <taxon>Pterygota</taxon>
        <taxon>Neoptera</taxon>
        <taxon>Paraneoptera</taxon>
        <taxon>Hemiptera</taxon>
        <taxon>Sternorrhyncha</taxon>
        <taxon>Aphidomorpha</taxon>
        <taxon>Aphidoidea</taxon>
        <taxon>Aphididae</taxon>
        <taxon>Macrosiphini</taxon>
        <taxon>Macrosiphum</taxon>
    </lineage>
</organism>
<reference evidence="6 7" key="1">
    <citation type="submission" date="2023-01" db="EMBL/GenBank/DDBJ databases">
        <authorList>
            <person name="Whitehead M."/>
        </authorList>
    </citation>
    <scope>NUCLEOTIDE SEQUENCE [LARGE SCALE GENOMIC DNA]</scope>
</reference>
<dbReference type="GO" id="GO:0035348">
    <property type="term" value="P:acetyl-CoA transmembrane transport"/>
    <property type="evidence" value="ECO:0007669"/>
    <property type="project" value="InterPro"/>
</dbReference>
<feature type="transmembrane region" description="Helical" evidence="5">
    <location>
        <begin position="37"/>
        <end position="61"/>
    </location>
</feature>
<dbReference type="AlphaFoldDB" id="A0AAV0W6E2"/>
<name>A0AAV0W6E2_9HEMI</name>
<evidence type="ECO:0000256" key="2">
    <source>
        <dbReference type="ARBA" id="ARBA00022692"/>
    </source>
</evidence>
<feature type="transmembrane region" description="Helical" evidence="5">
    <location>
        <begin position="458"/>
        <end position="477"/>
    </location>
</feature>
<evidence type="ECO:0000256" key="3">
    <source>
        <dbReference type="ARBA" id="ARBA00022989"/>
    </source>
</evidence>
<evidence type="ECO:0000256" key="4">
    <source>
        <dbReference type="ARBA" id="ARBA00023136"/>
    </source>
</evidence>
<proteinExistence type="predicted"/>
<sequence length="501" mass="56423">MTVPQLEEELENLTTLAVVNDSNSAEKPNLKGDWLNLLLLLLLYAMQGILFGLAMAMPIILQSNKNVTYKDQALFSLVEWPYSLKLIWAPLVDSLYVQKIGRRKSWLIPVQYSIGACFIYMAGNIDEWLPETGKPDILKLSSVFFVTKMLAATQFIVVDSWALTMLKKNNVGYASTCYAIGIVMGMMISYLCSVLLTTEDFSNKYLRFSADVGGVFTMKCFFYVLEKDNRLEEDCVKLNIVQNYSLLWDILKLPSIQLLVISMVTAKIGFAATDGVSILKLMDAGVPKETIMAIKTTILVVKMISPLAVAKYTSGPKPITVYLTSTPIRLLWNVSIFAFLYYTPKLINKNGFVNIPIYYYGLLLFILSIHGILNQIMTISSLAFFSRISDTRFGGTYMTLLTTFYNLGASWTSSVAIGMIDFLTFIQCSLDDKNNCSTPNLKNMCKTLDGDCVVIVNGYYVEMAVCTIIGVIWFCIFRNILKKFQNKGPSHWLVNIKRPRK</sequence>
<protein>
    <recommendedName>
        <fullName evidence="8">Acetyl-coenzyme A transporter 1</fullName>
    </recommendedName>
</protein>
<dbReference type="InterPro" id="IPR036259">
    <property type="entry name" value="MFS_trans_sf"/>
</dbReference>
<keyword evidence="2 5" id="KW-0812">Transmembrane</keyword>
<evidence type="ECO:0008006" key="8">
    <source>
        <dbReference type="Google" id="ProtNLM"/>
    </source>
</evidence>
<dbReference type="PANTHER" id="PTHR12778:SF9">
    <property type="entry name" value="ACETYL-COENZYME A TRANSPORTER 1"/>
    <property type="match status" value="1"/>
</dbReference>